<organism evidence="1 2">
    <name type="scientific">Saponaria officinalis</name>
    <name type="common">Common soapwort</name>
    <name type="synonym">Lychnis saponaria</name>
    <dbReference type="NCBI Taxonomy" id="3572"/>
    <lineage>
        <taxon>Eukaryota</taxon>
        <taxon>Viridiplantae</taxon>
        <taxon>Streptophyta</taxon>
        <taxon>Embryophyta</taxon>
        <taxon>Tracheophyta</taxon>
        <taxon>Spermatophyta</taxon>
        <taxon>Magnoliopsida</taxon>
        <taxon>eudicotyledons</taxon>
        <taxon>Gunneridae</taxon>
        <taxon>Pentapetalae</taxon>
        <taxon>Caryophyllales</taxon>
        <taxon>Caryophyllaceae</taxon>
        <taxon>Caryophylleae</taxon>
        <taxon>Saponaria</taxon>
    </lineage>
</organism>
<dbReference type="EMBL" id="JBDFQZ010000001">
    <property type="protein sequence ID" value="KAK9757119.1"/>
    <property type="molecule type" value="Genomic_DNA"/>
</dbReference>
<dbReference type="SUPFAM" id="SSF53098">
    <property type="entry name" value="Ribonuclease H-like"/>
    <property type="match status" value="1"/>
</dbReference>
<protein>
    <recommendedName>
        <fullName evidence="3">DUF4371 domain-containing protein</fullName>
    </recommendedName>
</protein>
<dbReference type="PANTHER" id="PTHR45749:SF35">
    <property type="entry name" value="AC-LIKE TRANSPOSASE-RELATED"/>
    <property type="match status" value="1"/>
</dbReference>
<keyword evidence="2" id="KW-1185">Reference proteome</keyword>
<sequence length="212" mass="24319">MTLIVRCVEYVVKKVQIEELFLEFLEVNDTSGLGLFTELQNILKSVDLNVNDIRGQGYDNGSNIRKKHHGVQTRLLEVNPSALYMSCACHSLNLALSDMAHSCTRAISFFGIVQRLYTLFSGSTKRWKILLDDVPELTFKCLSNTRWESQIKSIKAIRFQDPQIRLTLSVLIYTILVVIMQSRKVKRSLCINHLEVLSFCLVLLFDIKFCLL</sequence>
<evidence type="ECO:0000313" key="1">
    <source>
        <dbReference type="EMBL" id="KAK9757119.1"/>
    </source>
</evidence>
<dbReference type="PANTHER" id="PTHR45749">
    <property type="match status" value="1"/>
</dbReference>
<gene>
    <name evidence="1" type="ORF">RND81_01G141300</name>
</gene>
<name>A0AAW1N7J1_SAPOF</name>
<comment type="caution">
    <text evidence="1">The sequence shown here is derived from an EMBL/GenBank/DDBJ whole genome shotgun (WGS) entry which is preliminary data.</text>
</comment>
<evidence type="ECO:0008006" key="3">
    <source>
        <dbReference type="Google" id="ProtNLM"/>
    </source>
</evidence>
<dbReference type="AlphaFoldDB" id="A0AAW1N7J1"/>
<reference evidence="1" key="1">
    <citation type="submission" date="2024-03" db="EMBL/GenBank/DDBJ databases">
        <title>WGS assembly of Saponaria officinalis var. Norfolk2.</title>
        <authorList>
            <person name="Jenkins J."/>
            <person name="Shu S."/>
            <person name="Grimwood J."/>
            <person name="Barry K."/>
            <person name="Goodstein D."/>
            <person name="Schmutz J."/>
            <person name="Leebens-Mack J."/>
            <person name="Osbourn A."/>
        </authorList>
    </citation>
    <scope>NUCLEOTIDE SEQUENCE [LARGE SCALE GENOMIC DNA]</scope>
    <source>
        <strain evidence="1">JIC</strain>
    </source>
</reference>
<dbReference type="InterPro" id="IPR012337">
    <property type="entry name" value="RNaseH-like_sf"/>
</dbReference>
<dbReference type="Proteomes" id="UP001443914">
    <property type="component" value="Unassembled WGS sequence"/>
</dbReference>
<evidence type="ECO:0000313" key="2">
    <source>
        <dbReference type="Proteomes" id="UP001443914"/>
    </source>
</evidence>
<proteinExistence type="predicted"/>
<accession>A0AAW1N7J1</accession>